<name>A0A6A6P9V6_9PEZI</name>
<evidence type="ECO:0000256" key="1">
    <source>
        <dbReference type="SAM" id="MobiDB-lite"/>
    </source>
</evidence>
<dbReference type="EMBL" id="MU001672">
    <property type="protein sequence ID" value="KAF2460725.1"/>
    <property type="molecule type" value="Genomic_DNA"/>
</dbReference>
<feature type="region of interest" description="Disordered" evidence="1">
    <location>
        <begin position="69"/>
        <end position="152"/>
    </location>
</feature>
<dbReference type="AlphaFoldDB" id="A0A6A6P9V6"/>
<dbReference type="PANTHER" id="PTHR37540:SF5">
    <property type="entry name" value="TRANSCRIPTION FACTOR DOMAIN-CONTAINING PROTEIN"/>
    <property type="match status" value="1"/>
</dbReference>
<feature type="region of interest" description="Disordered" evidence="1">
    <location>
        <begin position="814"/>
        <end position="858"/>
    </location>
</feature>
<evidence type="ECO:0000313" key="3">
    <source>
        <dbReference type="Proteomes" id="UP000799766"/>
    </source>
</evidence>
<feature type="region of interest" description="Disordered" evidence="1">
    <location>
        <begin position="1"/>
        <end position="54"/>
    </location>
</feature>
<organism evidence="2 3">
    <name type="scientific">Lineolata rhizophorae</name>
    <dbReference type="NCBI Taxonomy" id="578093"/>
    <lineage>
        <taxon>Eukaryota</taxon>
        <taxon>Fungi</taxon>
        <taxon>Dikarya</taxon>
        <taxon>Ascomycota</taxon>
        <taxon>Pezizomycotina</taxon>
        <taxon>Dothideomycetes</taxon>
        <taxon>Dothideomycetes incertae sedis</taxon>
        <taxon>Lineolatales</taxon>
        <taxon>Lineolataceae</taxon>
        <taxon>Lineolata</taxon>
    </lineage>
</organism>
<dbReference type="OrthoDB" id="415825at2759"/>
<proteinExistence type="predicted"/>
<gene>
    <name evidence="2" type="ORF">BDY21DRAFT_376610</name>
</gene>
<accession>A0A6A6P9V6</accession>
<dbReference type="Pfam" id="PF11951">
    <property type="entry name" value="Fungal_trans_2"/>
    <property type="match status" value="1"/>
</dbReference>
<reference evidence="2" key="1">
    <citation type="journal article" date="2020" name="Stud. Mycol.">
        <title>101 Dothideomycetes genomes: a test case for predicting lifestyles and emergence of pathogens.</title>
        <authorList>
            <person name="Haridas S."/>
            <person name="Albert R."/>
            <person name="Binder M."/>
            <person name="Bloem J."/>
            <person name="Labutti K."/>
            <person name="Salamov A."/>
            <person name="Andreopoulos B."/>
            <person name="Baker S."/>
            <person name="Barry K."/>
            <person name="Bills G."/>
            <person name="Bluhm B."/>
            <person name="Cannon C."/>
            <person name="Castanera R."/>
            <person name="Culley D."/>
            <person name="Daum C."/>
            <person name="Ezra D."/>
            <person name="Gonzalez J."/>
            <person name="Henrissat B."/>
            <person name="Kuo A."/>
            <person name="Liang C."/>
            <person name="Lipzen A."/>
            <person name="Lutzoni F."/>
            <person name="Magnuson J."/>
            <person name="Mondo S."/>
            <person name="Nolan M."/>
            <person name="Ohm R."/>
            <person name="Pangilinan J."/>
            <person name="Park H.-J."/>
            <person name="Ramirez L."/>
            <person name="Alfaro M."/>
            <person name="Sun H."/>
            <person name="Tritt A."/>
            <person name="Yoshinaga Y."/>
            <person name="Zwiers L.-H."/>
            <person name="Turgeon B."/>
            <person name="Goodwin S."/>
            <person name="Spatafora J."/>
            <person name="Crous P."/>
            <person name="Grigoriev I."/>
        </authorList>
    </citation>
    <scope>NUCLEOTIDE SEQUENCE</scope>
    <source>
        <strain evidence="2">ATCC 16933</strain>
    </source>
</reference>
<sequence length="858" mass="91637">MASPSDRTAPEATPPASSKRAKSSKGSSASSRSSAQPQLRFVTTTDPGQFRDRNIMRNNRSHVMFNHLRERQQQQQQQQQSSVLKTRTDGSRVTKTVKTKENRAAAAGEKTAAVNAPANTNTNATTTATASTSTASSTAPDASRVRSPPKKADHFRILDPGPKPAPSADLAAPLLDAADRAATCTYLMPTAWRTAPPAAADSFVTQAGLEQAERRQFRAFYPDDHSHGPYHHALVAPEAVADAVARDRPLPHPDDQARPSEYVYDLVGPGGGGPIVCLGHPVDSFRVLPHFNDYRIDVTRLKRHCNHFFSSPGLQKNWVPTLLSTRLSFLSCLALASVHWDVVHGCPVDSYETTVVKTEIVHMINETMADEVAKSSDATIMSVLHLIVAEIMGLDDEITLHELGIEQMIRLRGGLAELGTNGFIASLMTLTSFQSAMLRESTPSPMYFDFYESHLRPPEDFALPRVESPFYCPLQDFQHLYRAPNCSANTAQLLRDIRDVVRLFLDPDIGDTTCGIAQQRRLCDRILWQPSADDRDVPLALRTDHIYEAVRIAGVIIALAIRDRVPLSAVRAPWEPSSPSPARSTSSRSTSTTTSVAAAAAAAPRRSPSHHPNNTFARTPAFPGSALFSLPASGPPDEPSPPPPETDARDGSLPAALKLALLRSDLYDLWGPLAGTLYFCATVGAAAARPADADAATARPAAMRRWLAALLLRASTILVFEQGPGVLAAARTTLRLQRKLAAGPPFRARDARARARARLDSDAASTCSSAGAGAGAGLPLRFSPAPALAPDGPVGFDLGGGGAAGQVERWIGGAATGTGTPESGAGTEGGGMAAGERGEGWDVGVELVGTPTPAWERW</sequence>
<feature type="compositionally biased region" description="Pro residues" evidence="1">
    <location>
        <begin position="633"/>
        <end position="645"/>
    </location>
</feature>
<feature type="region of interest" description="Disordered" evidence="1">
    <location>
        <begin position="571"/>
        <end position="651"/>
    </location>
</feature>
<feature type="compositionally biased region" description="Basic and acidic residues" evidence="1">
    <location>
        <begin position="86"/>
        <end position="103"/>
    </location>
</feature>
<dbReference type="InterPro" id="IPR021858">
    <property type="entry name" value="Fun_TF"/>
</dbReference>
<protein>
    <submittedName>
        <fullName evidence="2">Uncharacterized protein</fullName>
    </submittedName>
</protein>
<feature type="compositionally biased region" description="Low complexity" evidence="1">
    <location>
        <begin position="111"/>
        <end position="142"/>
    </location>
</feature>
<dbReference type="Proteomes" id="UP000799766">
    <property type="component" value="Unassembled WGS sequence"/>
</dbReference>
<feature type="compositionally biased region" description="Low complexity" evidence="1">
    <location>
        <begin position="24"/>
        <end position="35"/>
    </location>
</feature>
<evidence type="ECO:0000313" key="2">
    <source>
        <dbReference type="EMBL" id="KAF2460725.1"/>
    </source>
</evidence>
<feature type="compositionally biased region" description="Low complexity" evidence="1">
    <location>
        <begin position="580"/>
        <end position="606"/>
    </location>
</feature>
<keyword evidence="3" id="KW-1185">Reference proteome</keyword>
<dbReference type="PANTHER" id="PTHR37540">
    <property type="entry name" value="TRANSCRIPTION FACTOR (ACR-2), PUTATIVE-RELATED-RELATED"/>
    <property type="match status" value="1"/>
</dbReference>